<dbReference type="GO" id="GO:0003677">
    <property type="term" value="F:DNA binding"/>
    <property type="evidence" value="ECO:0007669"/>
    <property type="project" value="InterPro"/>
</dbReference>
<evidence type="ECO:0000313" key="1">
    <source>
        <dbReference type="EMBL" id="VYT93437.1"/>
    </source>
</evidence>
<sequence>MYNNLLKAMKDKKITFTQIAELLHCQLNTVSDKADGTVKSGFSIDEALLIKKVFFPEYDIVYLFEREINAA</sequence>
<evidence type="ECO:0008006" key="2">
    <source>
        <dbReference type="Google" id="ProtNLM"/>
    </source>
</evidence>
<gene>
    <name evidence="1" type="ORF">CHLFYP18_05941</name>
</gene>
<dbReference type="SUPFAM" id="SSF47413">
    <property type="entry name" value="lambda repressor-like DNA-binding domains"/>
    <property type="match status" value="1"/>
</dbReference>
<reference evidence="1" key="1">
    <citation type="submission" date="2019-11" db="EMBL/GenBank/DDBJ databases">
        <authorList>
            <person name="Feng L."/>
        </authorList>
    </citation>
    <scope>NUCLEOTIDE SEQUENCE</scope>
    <source>
        <strain evidence="1">ChathewayiLFYP18</strain>
    </source>
</reference>
<dbReference type="RefSeq" id="WP_025532406.1">
    <property type="nucleotide sequence ID" value="NZ_CACRUH010000016.1"/>
</dbReference>
<organism evidence="1">
    <name type="scientific">Hungatella hathewayi</name>
    <dbReference type="NCBI Taxonomy" id="154046"/>
    <lineage>
        <taxon>Bacteria</taxon>
        <taxon>Bacillati</taxon>
        <taxon>Bacillota</taxon>
        <taxon>Clostridia</taxon>
        <taxon>Lachnospirales</taxon>
        <taxon>Lachnospiraceae</taxon>
        <taxon>Hungatella</taxon>
    </lineage>
</organism>
<name>A0A6N3ASC9_9FIRM</name>
<accession>A0A6N3ASC9</accession>
<dbReference type="EMBL" id="CACRUH010000016">
    <property type="protein sequence ID" value="VYT93437.1"/>
    <property type="molecule type" value="Genomic_DNA"/>
</dbReference>
<proteinExistence type="predicted"/>
<protein>
    <recommendedName>
        <fullName evidence="2">DNA-binding protein</fullName>
    </recommendedName>
</protein>
<dbReference type="AlphaFoldDB" id="A0A6N3ASC9"/>
<dbReference type="InterPro" id="IPR010982">
    <property type="entry name" value="Lambda_DNA-bd_dom_sf"/>
</dbReference>